<sequence>MKHLYKKIYEAINTGIQNALALDDEDDISMNYQYKKISNTINYIDIYVQEFLNRDNLEWSGTHYKYSKQSYLQILSIYESTGYMYKPKNYEEFRSIINALQDVKGINPAKINYKWIDMTDIVSCITNTGKEVPIQMADKNIKFLKFNFYPYYYNRVPNHPIIISTDLNINSLQWHKNVPIKFNSSKTRKYCKHYNPDAISINDYNGYENTYQNINIATNDFSNYPAFDFLSSKLSNSTFEAYMPSAGELLAIWENKVFILACLNMCRDEGEKIDKYFNGEKDNYYWTSTEYSQHEANVLKISGYTVYVIDKKRNAKLFPLFKEKGND</sequence>
<name>A0ABZ0Z2T4_9CAUD</name>
<dbReference type="Proteomes" id="UP001358193">
    <property type="component" value="Segment"/>
</dbReference>
<evidence type="ECO:0000313" key="1">
    <source>
        <dbReference type="EMBL" id="WQJ53386.1"/>
    </source>
</evidence>
<organism evidence="1 2">
    <name type="scientific">phage Lak_Megaphage_Sonny</name>
    <dbReference type="NCBI Taxonomy" id="3109229"/>
    <lineage>
        <taxon>Viruses</taxon>
        <taxon>Duplodnaviria</taxon>
        <taxon>Heunggongvirae</taxon>
        <taxon>Uroviricota</taxon>
        <taxon>Caudoviricetes</taxon>
        <taxon>Caudoviricetes code 15 clade</taxon>
    </lineage>
</organism>
<protein>
    <submittedName>
        <fullName evidence="1">Uncharacterized protein</fullName>
    </submittedName>
</protein>
<accession>A0ABZ0Z2T4</accession>
<dbReference type="EMBL" id="OR769223">
    <property type="protein sequence ID" value="WQJ53386.1"/>
    <property type="molecule type" value="Genomic_DNA"/>
</dbReference>
<evidence type="ECO:0000313" key="2">
    <source>
        <dbReference type="Proteomes" id="UP001358193"/>
    </source>
</evidence>
<proteinExistence type="predicted"/>
<reference evidence="1 2" key="1">
    <citation type="submission" date="2023-11" db="EMBL/GenBank/DDBJ databases">
        <authorList>
            <person name="Cook R."/>
            <person name="Crisci M."/>
            <person name="Pye H."/>
            <person name="Adriaenssens E."/>
            <person name="Santini J."/>
        </authorList>
    </citation>
    <scope>NUCLEOTIDE SEQUENCE [LARGE SCALE GENOMIC DNA]</scope>
    <source>
        <strain evidence="1">Lak_Megaphage_Sonny</strain>
    </source>
</reference>
<keyword evidence="2" id="KW-1185">Reference proteome</keyword>